<evidence type="ECO:0000313" key="2">
    <source>
        <dbReference type="Ensembl" id="ENSOGAP00000020649.1"/>
    </source>
</evidence>
<feature type="region of interest" description="Disordered" evidence="1">
    <location>
        <begin position="119"/>
        <end position="138"/>
    </location>
</feature>
<evidence type="ECO:0000256" key="1">
    <source>
        <dbReference type="SAM" id="MobiDB-lite"/>
    </source>
</evidence>
<reference evidence="3" key="1">
    <citation type="submission" date="2011-03" db="EMBL/GenBank/DDBJ databases">
        <title>Version 3 of the genome sequence of Otolemur garnettii (Bushbaby).</title>
        <authorList>
            <consortium name="The Broad Institute Genome Sequencing Platform"/>
            <person name="Di Palma F."/>
            <person name="Johnson J."/>
            <person name="Lander E.S."/>
            <person name="Lindblad-Toh K."/>
            <person name="Jaffe D.B."/>
            <person name="Gnerre S."/>
            <person name="MacCallum I."/>
            <person name="Przybylski D."/>
            <person name="Ribeiro F.J."/>
            <person name="Burton J.N."/>
            <person name="Walker B.J."/>
            <person name="Sharpe T."/>
            <person name="Hall G."/>
        </authorList>
    </citation>
    <scope>NUCLEOTIDE SEQUENCE [LARGE SCALE GENOMIC DNA]</scope>
</reference>
<dbReference type="InParanoid" id="H0XX06"/>
<reference evidence="2" key="3">
    <citation type="submission" date="2025-09" db="UniProtKB">
        <authorList>
            <consortium name="Ensembl"/>
        </authorList>
    </citation>
    <scope>IDENTIFICATION</scope>
</reference>
<sequence>MDTGVSKKEAEQKIQCAFQTSKEAHVSPAAPALWPVMGAPCIDPTCMGLSLQASLDPQPWPWAPFGGFLWTGYLSPATMKPSIWSMGVPSFCPLVGNEHPAPAASSLFPRLMSPAPPYSSASPRSFPQTPASSASWAAVGGPTGGALYLKRRRAPPSEWASRFSIWTPLPPYNSELRPLPPSPIEEAQPDPHCPRPSRPPCRACRRLFEP</sequence>
<accession>H0XX06</accession>
<proteinExistence type="predicted"/>
<organism evidence="2 3">
    <name type="scientific">Otolemur garnettii</name>
    <name type="common">Small-eared galago</name>
    <name type="synonym">Garnett's greater bushbaby</name>
    <dbReference type="NCBI Taxonomy" id="30611"/>
    <lineage>
        <taxon>Eukaryota</taxon>
        <taxon>Metazoa</taxon>
        <taxon>Chordata</taxon>
        <taxon>Craniata</taxon>
        <taxon>Vertebrata</taxon>
        <taxon>Euteleostomi</taxon>
        <taxon>Mammalia</taxon>
        <taxon>Eutheria</taxon>
        <taxon>Euarchontoglires</taxon>
        <taxon>Primates</taxon>
        <taxon>Strepsirrhini</taxon>
        <taxon>Lorisiformes</taxon>
        <taxon>Galagidae</taxon>
        <taxon>Otolemur</taxon>
    </lineage>
</organism>
<dbReference type="OMA" id="APPSEWA"/>
<dbReference type="Ensembl" id="ENSOGAT00000025473.1">
    <property type="protein sequence ID" value="ENSOGAP00000020649.1"/>
    <property type="gene ID" value="ENSOGAG00000024762.1"/>
</dbReference>
<name>H0XX06_OTOGA</name>
<dbReference type="HOGENOM" id="CLU_097963_0_0_1"/>
<dbReference type="GeneTree" id="ENSGT01090000263419"/>
<dbReference type="Proteomes" id="UP000005225">
    <property type="component" value="Unassembled WGS sequence"/>
</dbReference>
<dbReference type="eggNOG" id="ENOG502TF55">
    <property type="taxonomic scope" value="Eukaryota"/>
</dbReference>
<protein>
    <submittedName>
        <fullName evidence="2">Uncharacterized protein</fullName>
    </submittedName>
</protein>
<dbReference type="EMBL" id="AAQR03081454">
    <property type="status" value="NOT_ANNOTATED_CDS"/>
    <property type="molecule type" value="Genomic_DNA"/>
</dbReference>
<dbReference type="AlphaFoldDB" id="H0XX06"/>
<keyword evidence="3" id="KW-1185">Reference proteome</keyword>
<reference evidence="2" key="2">
    <citation type="submission" date="2025-08" db="UniProtKB">
        <authorList>
            <consortium name="Ensembl"/>
        </authorList>
    </citation>
    <scope>IDENTIFICATION</scope>
</reference>
<feature type="region of interest" description="Disordered" evidence="1">
    <location>
        <begin position="176"/>
        <end position="200"/>
    </location>
</feature>
<evidence type="ECO:0000313" key="3">
    <source>
        <dbReference type="Proteomes" id="UP000005225"/>
    </source>
</evidence>